<name>A0A8D8FG54_CULPI</name>
<reference evidence="1" key="1">
    <citation type="submission" date="2021-05" db="EMBL/GenBank/DDBJ databases">
        <authorList>
            <person name="Alioto T."/>
            <person name="Alioto T."/>
            <person name="Gomez Garrido J."/>
        </authorList>
    </citation>
    <scope>NUCLEOTIDE SEQUENCE</scope>
</reference>
<evidence type="ECO:0000313" key="1">
    <source>
        <dbReference type="EMBL" id="CAG6468869.1"/>
    </source>
</evidence>
<organism evidence="1">
    <name type="scientific">Culex pipiens</name>
    <name type="common">House mosquito</name>
    <dbReference type="NCBI Taxonomy" id="7175"/>
    <lineage>
        <taxon>Eukaryota</taxon>
        <taxon>Metazoa</taxon>
        <taxon>Ecdysozoa</taxon>
        <taxon>Arthropoda</taxon>
        <taxon>Hexapoda</taxon>
        <taxon>Insecta</taxon>
        <taxon>Pterygota</taxon>
        <taxon>Neoptera</taxon>
        <taxon>Endopterygota</taxon>
        <taxon>Diptera</taxon>
        <taxon>Nematocera</taxon>
        <taxon>Culicoidea</taxon>
        <taxon>Culicidae</taxon>
        <taxon>Culicinae</taxon>
        <taxon>Culicini</taxon>
        <taxon>Culex</taxon>
        <taxon>Culex</taxon>
    </lineage>
</organism>
<accession>A0A8D8FG54</accession>
<dbReference type="EMBL" id="HBUE01061527">
    <property type="protein sequence ID" value="CAG6468869.1"/>
    <property type="molecule type" value="Transcribed_RNA"/>
</dbReference>
<protein>
    <submittedName>
        <fullName evidence="1">(northern house mosquito) hypothetical protein</fullName>
    </submittedName>
</protein>
<sequence length="141" mass="15344">MSLSPPSNGSSSSSSYSSELGWMSLVSYASSNSLKSSRLSMRRWLVVSSCTCCLRLSTSRCRSVILLTFHISKPITDANSTKRITDPPMVSTFLATAFLSRQSPPPVSTVPSAFGGLKNGFNDSAVIFFLFRLFEFLCTCT</sequence>
<dbReference type="AlphaFoldDB" id="A0A8D8FG54"/>
<proteinExistence type="predicted"/>